<protein>
    <submittedName>
        <fullName evidence="2">SCP2 sterol-binding domain-containing protein</fullName>
    </submittedName>
</protein>
<evidence type="ECO:0000313" key="2">
    <source>
        <dbReference type="EMBL" id="MBR7745199.1"/>
    </source>
</evidence>
<gene>
    <name evidence="2" type="ORF">KDM92_01285</name>
</gene>
<comment type="caution">
    <text evidence="2">The sequence shown here is derived from an EMBL/GenBank/DDBJ whole genome shotgun (WGS) entry which is preliminary data.</text>
</comment>
<sequence>MNLTDFRFPRVFGQIGRHLPSPVASAPLMLMLALALARQRSWLVAPENLYDKTFRIYVEDLGLCLCFRCDHGRFKAIQHQTTDVSLSACAMDFLRLATAMEDADTLFFRRRLKIEGDTELGIAVKYWIDASERPAWLNLLAEKLNSGLNTGSV</sequence>
<dbReference type="InterPro" id="IPR003033">
    <property type="entry name" value="SCP2_sterol-bd_dom"/>
</dbReference>
<evidence type="ECO:0000259" key="1">
    <source>
        <dbReference type="Pfam" id="PF02036"/>
    </source>
</evidence>
<dbReference type="SUPFAM" id="SSF55718">
    <property type="entry name" value="SCP-like"/>
    <property type="match status" value="1"/>
</dbReference>
<dbReference type="RefSeq" id="WP_212682656.1">
    <property type="nucleotide sequence ID" value="NZ_JAGSPM010000001.1"/>
</dbReference>
<keyword evidence="3" id="KW-1185">Reference proteome</keyword>
<dbReference type="AlphaFoldDB" id="A0A941DAP5"/>
<evidence type="ECO:0000313" key="3">
    <source>
        <dbReference type="Proteomes" id="UP000680158"/>
    </source>
</evidence>
<organism evidence="2 3">
    <name type="scientific">Undibacterium baiyunense</name>
    <dbReference type="NCBI Taxonomy" id="2828731"/>
    <lineage>
        <taxon>Bacteria</taxon>
        <taxon>Pseudomonadati</taxon>
        <taxon>Pseudomonadota</taxon>
        <taxon>Betaproteobacteria</taxon>
        <taxon>Burkholderiales</taxon>
        <taxon>Oxalobacteraceae</taxon>
        <taxon>Undibacterium</taxon>
    </lineage>
</organism>
<dbReference type="InterPro" id="IPR036527">
    <property type="entry name" value="SCP2_sterol-bd_dom_sf"/>
</dbReference>
<proteinExistence type="predicted"/>
<name>A0A941DAP5_9BURK</name>
<feature type="domain" description="SCP2" evidence="1">
    <location>
        <begin position="48"/>
        <end position="125"/>
    </location>
</feature>
<dbReference type="EMBL" id="JAGSPM010000001">
    <property type="protein sequence ID" value="MBR7745199.1"/>
    <property type="molecule type" value="Genomic_DNA"/>
</dbReference>
<dbReference type="Pfam" id="PF02036">
    <property type="entry name" value="SCP2"/>
    <property type="match status" value="1"/>
</dbReference>
<reference evidence="2 3" key="1">
    <citation type="submission" date="2021-04" db="EMBL/GenBank/DDBJ databases">
        <title>novel species isolated from subtropical streams in China.</title>
        <authorList>
            <person name="Lu H."/>
        </authorList>
    </citation>
    <scope>NUCLEOTIDE SEQUENCE [LARGE SCALE GENOMIC DNA]</scope>
    <source>
        <strain evidence="2 3">BYS107W</strain>
    </source>
</reference>
<accession>A0A941DAP5</accession>
<dbReference type="Proteomes" id="UP000680158">
    <property type="component" value="Unassembled WGS sequence"/>
</dbReference>